<dbReference type="Proteomes" id="UP000236161">
    <property type="component" value="Unassembled WGS sequence"/>
</dbReference>
<proteinExistence type="predicted"/>
<gene>
    <name evidence="1" type="ORF">AXF42_Ash015546</name>
</gene>
<reference evidence="1 2" key="1">
    <citation type="journal article" date="2017" name="Nature">
        <title>The Apostasia genome and the evolution of orchids.</title>
        <authorList>
            <person name="Zhang G.Q."/>
            <person name="Liu K.W."/>
            <person name="Li Z."/>
            <person name="Lohaus R."/>
            <person name="Hsiao Y.Y."/>
            <person name="Niu S.C."/>
            <person name="Wang J.Y."/>
            <person name="Lin Y.C."/>
            <person name="Xu Q."/>
            <person name="Chen L.J."/>
            <person name="Yoshida K."/>
            <person name="Fujiwara S."/>
            <person name="Wang Z.W."/>
            <person name="Zhang Y.Q."/>
            <person name="Mitsuda N."/>
            <person name="Wang M."/>
            <person name="Liu G.H."/>
            <person name="Pecoraro L."/>
            <person name="Huang H.X."/>
            <person name="Xiao X.J."/>
            <person name="Lin M."/>
            <person name="Wu X.Y."/>
            <person name="Wu W.L."/>
            <person name="Chen Y.Y."/>
            <person name="Chang S.B."/>
            <person name="Sakamoto S."/>
            <person name="Ohme-Takagi M."/>
            <person name="Yagi M."/>
            <person name="Zeng S.J."/>
            <person name="Shen C.Y."/>
            <person name="Yeh C.M."/>
            <person name="Luo Y.B."/>
            <person name="Tsai W.C."/>
            <person name="Van de Peer Y."/>
            <person name="Liu Z.J."/>
        </authorList>
    </citation>
    <scope>NUCLEOTIDE SEQUENCE [LARGE SCALE GENOMIC DNA]</scope>
    <source>
        <strain evidence="2">cv. Shenzhen</strain>
        <tissue evidence="1">Stem</tissue>
    </source>
</reference>
<organism evidence="1 2">
    <name type="scientific">Apostasia shenzhenica</name>
    <dbReference type="NCBI Taxonomy" id="1088818"/>
    <lineage>
        <taxon>Eukaryota</taxon>
        <taxon>Viridiplantae</taxon>
        <taxon>Streptophyta</taxon>
        <taxon>Embryophyta</taxon>
        <taxon>Tracheophyta</taxon>
        <taxon>Spermatophyta</taxon>
        <taxon>Magnoliopsida</taxon>
        <taxon>Liliopsida</taxon>
        <taxon>Asparagales</taxon>
        <taxon>Orchidaceae</taxon>
        <taxon>Apostasioideae</taxon>
        <taxon>Apostasia</taxon>
    </lineage>
</organism>
<accession>A0A2I0AKI7</accession>
<protein>
    <submittedName>
        <fullName evidence="1">Uncharacterized protein</fullName>
    </submittedName>
</protein>
<dbReference type="EMBL" id="KZ451975">
    <property type="protein sequence ID" value="PKA56061.1"/>
    <property type="molecule type" value="Genomic_DNA"/>
</dbReference>
<evidence type="ECO:0000313" key="2">
    <source>
        <dbReference type="Proteomes" id="UP000236161"/>
    </source>
</evidence>
<sequence length="112" mass="12833">MKYKVDSFGWHSSPITFEVSVPDLERSHRKYGRTQVLEHYSNASGHQQLLEVHGVDFSLSSSSSSSSSSPISSMGKRIEFSMKEKVKQQYYKIKITVCKKVKEKKIECSIIR</sequence>
<evidence type="ECO:0000313" key="1">
    <source>
        <dbReference type="EMBL" id="PKA56061.1"/>
    </source>
</evidence>
<dbReference type="AlphaFoldDB" id="A0A2I0AKI7"/>
<dbReference type="OrthoDB" id="2107747at2759"/>
<keyword evidence="2" id="KW-1185">Reference proteome</keyword>
<name>A0A2I0AKI7_9ASPA</name>